<evidence type="ECO:0008006" key="4">
    <source>
        <dbReference type="Google" id="ProtNLM"/>
    </source>
</evidence>
<proteinExistence type="predicted"/>
<dbReference type="Proteomes" id="UP000005713">
    <property type="component" value="Unassembled WGS sequence"/>
</dbReference>
<dbReference type="PANTHER" id="PTHR40940">
    <property type="entry name" value="PROTEIN BATD-RELATED"/>
    <property type="match status" value="1"/>
</dbReference>
<evidence type="ECO:0000313" key="2">
    <source>
        <dbReference type="EMBL" id="EBA06805.1"/>
    </source>
</evidence>
<feature type="transmembrane region" description="Helical" evidence="1">
    <location>
        <begin position="419"/>
        <end position="439"/>
    </location>
</feature>
<dbReference type="eggNOG" id="COG0457">
    <property type="taxonomic scope" value="Bacteria"/>
</dbReference>
<dbReference type="InterPro" id="IPR025738">
    <property type="entry name" value="BatD"/>
</dbReference>
<evidence type="ECO:0000256" key="1">
    <source>
        <dbReference type="SAM" id="Phobius"/>
    </source>
</evidence>
<evidence type="ECO:0000313" key="3">
    <source>
        <dbReference type="Proteomes" id="UP000005713"/>
    </source>
</evidence>
<reference evidence="2 3" key="1">
    <citation type="submission" date="2006-06" db="EMBL/GenBank/DDBJ databases">
        <authorList>
            <person name="Moran M.A."/>
            <person name="Ferriera S."/>
            <person name="Johnson J."/>
            <person name="Kravitz S."/>
            <person name="Beeson K."/>
            <person name="Sutton G."/>
            <person name="Rogers Y.-H."/>
            <person name="Friedman R."/>
            <person name="Frazier M."/>
            <person name="Venter J.C."/>
        </authorList>
    </citation>
    <scope>NUCLEOTIDE SEQUENCE [LARGE SCALE GENOMIC DNA]</scope>
    <source>
        <strain evidence="2 3">E-37</strain>
    </source>
</reference>
<organism evidence="2 3">
    <name type="scientific">Sagittula stellata (strain ATCC 700073 / DSM 11524 / E-37)</name>
    <dbReference type="NCBI Taxonomy" id="388399"/>
    <lineage>
        <taxon>Bacteria</taxon>
        <taxon>Pseudomonadati</taxon>
        <taxon>Pseudomonadota</taxon>
        <taxon>Alphaproteobacteria</taxon>
        <taxon>Rhodobacterales</taxon>
        <taxon>Roseobacteraceae</taxon>
        <taxon>Sagittula</taxon>
    </lineage>
</organism>
<accession>A3K833</accession>
<keyword evidence="1" id="KW-0472">Membrane</keyword>
<gene>
    <name evidence="2" type="ORF">SSE37_02920</name>
</gene>
<dbReference type="AlphaFoldDB" id="A3K833"/>
<protein>
    <recommendedName>
        <fullName evidence="4">Protein BatD</fullName>
    </recommendedName>
</protein>
<name>A3K833_SAGS3</name>
<dbReference type="PANTHER" id="PTHR40940:SF1">
    <property type="entry name" value="PROTEIN BATD"/>
    <property type="match status" value="1"/>
</dbReference>
<keyword evidence="1" id="KW-1133">Transmembrane helix</keyword>
<comment type="caution">
    <text evidence="2">The sequence shown here is derived from an EMBL/GenBank/DDBJ whole genome shotgun (WGS) entry which is preliminary data.</text>
</comment>
<sequence>MAAGLSAQVNTGQVAQGDSFQLVLTAKQATAAPDLSPLSQNFDVLGTSQSSQTQIINGQRSQSVSWIVTLAPQSTGALTIPAIHAGALSSDPLQVQVLDASQMPKLQGTTGISLSATIDQGDHYQFQEIPLTVRIETAQPLQSAELIAPTGDFELTQTGQDRQSRITRNGQPITVIERDYLLRPDTTGGLTIPAFTLKGTVPDGAGRRSAVSSPFGGRDPFAMMDQMMARMGRPGGMTSPFGSMFQSGKPFVARSDALTLDVLANPNAGTSDWFLPAKAVELHEVWQPETPSFREGEAVTRKISVLALGARPEQLPNLSFADPDGARIYMDTVDTDMVETPEGTVARRDFSLSVVPTRGGQVTLPEIAVDWLDTASGETKVATLPAQTISVEGTVPAAATQSVAPRAVPTQSAQSYGPVSLGLSGLAFLAAFGTGLVLFRRRRRTSRPVDINSRRDKAHVLKTLRNAASASDQSAFYQGLLELRALSDPQERTQIDTALAQLDRAAYAPEQSHVSTDLRKLLKTLSVRRSSKGGLFRRTSTDTLPALYPRNVT</sequence>
<keyword evidence="3" id="KW-1185">Reference proteome</keyword>
<dbReference type="Pfam" id="PF13584">
    <property type="entry name" value="BatD"/>
    <property type="match status" value="1"/>
</dbReference>
<dbReference type="EMBL" id="AAYA01000013">
    <property type="protein sequence ID" value="EBA06805.1"/>
    <property type="molecule type" value="Genomic_DNA"/>
</dbReference>
<keyword evidence="1" id="KW-0812">Transmembrane</keyword>